<feature type="domain" description="Organic solvent tolerance-like N-terminal" evidence="3">
    <location>
        <begin position="248"/>
        <end position="379"/>
    </location>
</feature>
<dbReference type="GeneID" id="56895132"/>
<dbReference type="GO" id="GO:1990351">
    <property type="term" value="C:transporter complex"/>
    <property type="evidence" value="ECO:0007669"/>
    <property type="project" value="TreeGrafter"/>
</dbReference>
<keyword evidence="1" id="KW-0472">Membrane</keyword>
<keyword evidence="1" id="KW-0998">Cell outer membrane</keyword>
<sequence length="567" mass="64932">MNSILYKILIVVTFLSIQITTAQITSPIEALPVETGKQIIIEGADFLDKSETEVPGAIVFTGNVRILHQGIRMSCNKAYHFTKQNYVKAFGNVNLVQGDTLTMSSRYAEYNGNTKFAFATGNVVMTDPKMTVTTDTINFDRKSQQAYYNTYGTIRDAENTLTSKSGRYHLNQKKFEFKTAVTVNNPTHTIRTNHLDYYTNSGHAYVFGPSTIASANNTIYTTKGFYDTKKDEGKLQRGSKIKYRDRIIEGEDLYYDRKNDFARARNNVKVTDTINKTIIKGHYAEVYKKKDSMYITKKALVSGLFEKDSVWFHAKRIVITGKTKNRIIRGYNNARFFKKDMSGKCDSIHFNEKKGITQMIGKPVFWNEKRQLTGDLIHIISDTIAKKVDSLKVFNNAFIISKDTIGDGFNQVKGVNLYGKFINNKLKEVNLIKNTEVIYYMRNDKQDLIGINKNVSSKINMLMGEGNAIDSVTFFTKPDGQIYPEDELPENDRKLKGFLWRENEQILKLEDIFPKEEIELDTKAKAEVKKKEQEPNVPLSPTKETLEFDKTNKIKTNKEKNKSNYKK</sequence>
<dbReference type="AlphaFoldDB" id="A0AA94EYX6"/>
<organism evidence="5">
    <name type="scientific">Flavobacterium columnare</name>
    <dbReference type="NCBI Taxonomy" id="996"/>
    <lineage>
        <taxon>Bacteria</taxon>
        <taxon>Pseudomonadati</taxon>
        <taxon>Bacteroidota</taxon>
        <taxon>Flavobacteriia</taxon>
        <taxon>Flavobacteriales</taxon>
        <taxon>Flavobacteriaceae</taxon>
        <taxon>Flavobacterium</taxon>
    </lineage>
</organism>
<evidence type="ECO:0000259" key="3">
    <source>
        <dbReference type="Pfam" id="PF03968"/>
    </source>
</evidence>
<comment type="caution">
    <text evidence="5">The sequence shown here is derived from an EMBL/GenBank/DDBJ whole genome shotgun (WGS) entry which is preliminary data.</text>
</comment>
<dbReference type="KEGG" id="fcv:AWN65_05020"/>
<dbReference type="GO" id="GO:0009279">
    <property type="term" value="C:cell outer membrane"/>
    <property type="evidence" value="ECO:0007669"/>
    <property type="project" value="TreeGrafter"/>
</dbReference>
<dbReference type="RefSeq" id="WP_060382165.1">
    <property type="nucleotide sequence ID" value="NZ_RWGX02000016.1"/>
</dbReference>
<proteinExistence type="predicted"/>
<dbReference type="Gene3D" id="2.60.450.10">
    <property type="entry name" value="Lipopolysaccharide (LPS) transport protein A like domain"/>
    <property type="match status" value="2"/>
</dbReference>
<evidence type="ECO:0000313" key="5">
    <source>
        <dbReference type="EMBL" id="RVU87739.1"/>
    </source>
</evidence>
<feature type="region of interest" description="Disordered" evidence="2">
    <location>
        <begin position="526"/>
        <end position="567"/>
    </location>
</feature>
<protein>
    <submittedName>
        <fullName evidence="5">OstA-like protein</fullName>
    </submittedName>
</protein>
<dbReference type="InterPro" id="IPR005653">
    <property type="entry name" value="OstA-like_N"/>
</dbReference>
<dbReference type="Pfam" id="PF03968">
    <property type="entry name" value="LptD_N"/>
    <property type="match status" value="1"/>
</dbReference>
<dbReference type="Pfam" id="PF13100">
    <property type="entry name" value="OstA_2"/>
    <property type="match status" value="1"/>
</dbReference>
<dbReference type="PANTHER" id="PTHR30189:SF1">
    <property type="entry name" value="LPS-ASSEMBLY PROTEIN LPTD"/>
    <property type="match status" value="1"/>
</dbReference>
<dbReference type="EMBL" id="RWGX01000004">
    <property type="protein sequence ID" value="RVU87739.1"/>
    <property type="molecule type" value="Genomic_DNA"/>
</dbReference>
<evidence type="ECO:0000256" key="1">
    <source>
        <dbReference type="ARBA" id="ARBA00023237"/>
    </source>
</evidence>
<gene>
    <name evidence="5" type="ORF">EJB19_05795</name>
</gene>
<reference evidence="5" key="1">
    <citation type="submission" date="2018-12" db="EMBL/GenBank/DDBJ databases">
        <title>Draft genome sequence of Flaovobacterium columnare BGFS27 isolated from channel catfish in Alabama.</title>
        <authorList>
            <person name="Cai W."/>
            <person name="Arias C."/>
        </authorList>
    </citation>
    <scope>NUCLEOTIDE SEQUENCE [LARGE SCALE GENOMIC DNA]</scope>
    <source>
        <strain evidence="5">BGFS27</strain>
    </source>
</reference>
<name>A0AA94EYX6_9FLAO</name>
<evidence type="ECO:0000256" key="2">
    <source>
        <dbReference type="SAM" id="MobiDB-lite"/>
    </source>
</evidence>
<dbReference type="PANTHER" id="PTHR30189">
    <property type="entry name" value="LPS-ASSEMBLY PROTEIN"/>
    <property type="match status" value="1"/>
</dbReference>
<accession>A0AA94EYX6</accession>
<evidence type="ECO:0000259" key="4">
    <source>
        <dbReference type="Pfam" id="PF13100"/>
    </source>
</evidence>
<feature type="domain" description="Organic solvent tolerance-like N-terminal" evidence="4">
    <location>
        <begin position="38"/>
        <end position="192"/>
    </location>
</feature>
<dbReference type="InterPro" id="IPR050218">
    <property type="entry name" value="LptD"/>
</dbReference>
<feature type="compositionally biased region" description="Basic and acidic residues" evidence="2">
    <location>
        <begin position="544"/>
        <end position="567"/>
    </location>
</feature>